<dbReference type="Proteomes" id="UP000006381">
    <property type="component" value="Chromosome"/>
</dbReference>
<dbReference type="EMBL" id="CP000033">
    <property type="protein sequence ID" value="AAV43273.1"/>
    <property type="molecule type" value="Genomic_DNA"/>
</dbReference>
<evidence type="ECO:0000313" key="1">
    <source>
        <dbReference type="EMBL" id="AAV43273.1"/>
    </source>
</evidence>
<organism evidence="2">
    <name type="scientific">Lactobacillus acidophilus (strain ATCC 700396 / NCK56 / N2 / NCFM)</name>
    <dbReference type="NCBI Taxonomy" id="272621"/>
    <lineage>
        <taxon>Bacteria</taxon>
        <taxon>Bacillati</taxon>
        <taxon>Bacillota</taxon>
        <taxon>Bacilli</taxon>
        <taxon>Lactobacillales</taxon>
        <taxon>Lactobacillaceae</taxon>
        <taxon>Lactobacillus</taxon>
    </lineage>
</organism>
<evidence type="ECO:0008006" key="3">
    <source>
        <dbReference type="Google" id="ProtNLM"/>
    </source>
</evidence>
<protein>
    <recommendedName>
        <fullName evidence="3">DUF4160 domain-containing protein</fullName>
    </recommendedName>
</protein>
<dbReference type="Pfam" id="PF13711">
    <property type="entry name" value="DUF4160"/>
    <property type="match status" value="1"/>
</dbReference>
<dbReference type="InterPro" id="IPR025427">
    <property type="entry name" value="DUF4160"/>
</dbReference>
<reference evidence="1 2" key="1">
    <citation type="journal article" date="2005" name="Proc. Natl. Acad. Sci. U.S.A.">
        <title>Complete genome sequence of the probiotic lactic acid bacterium Lactobacillus acidophilus NCFM.</title>
        <authorList>
            <person name="Altermann E."/>
            <person name="Russell W.M."/>
            <person name="Azcarate-Peril M.A."/>
            <person name="Barrangou R."/>
            <person name="Buck B.L."/>
            <person name="McAuliffe O."/>
            <person name="Souther N."/>
            <person name="Dobson A."/>
            <person name="Duong T."/>
            <person name="Callanan M."/>
            <person name="Lick S."/>
            <person name="Hamrick A."/>
            <person name="Cano R."/>
            <person name="Klaenhammer T.R."/>
        </authorList>
    </citation>
    <scope>NUCLEOTIDE SEQUENCE [LARGE SCALE GENOMIC DNA]</scope>
    <source>
        <strain evidence="2">ATCC 700396 / NCK56 / N2 / NCFM</strain>
    </source>
</reference>
<name>Q5FJ51_LACAC</name>
<dbReference type="STRING" id="272621.LBA1449"/>
<dbReference type="PATRIC" id="fig|272621.13.peg.1373"/>
<gene>
    <name evidence="1" type="ordered locus">LBA1449</name>
</gene>
<dbReference type="eggNOG" id="ENOG5030AHI">
    <property type="taxonomic scope" value="Bacteria"/>
</dbReference>
<evidence type="ECO:0000313" key="2">
    <source>
        <dbReference type="Proteomes" id="UP000006381"/>
    </source>
</evidence>
<sequence length="104" mass="12446">MQKRKKLVPNYFKFKDYLLYFYAGDGIEPIHVHVAEKRPSKSSAKFWLLRDGTCELAYNRADIPNKDLKKIEQFIELNFNIFCDKWKDFFQLSSIDFLNNKSNN</sequence>
<dbReference type="BioCyc" id="LACI272621:G1G49-1422-MONOMER"/>
<dbReference type="AlphaFoldDB" id="Q5FJ51"/>
<dbReference type="KEGG" id="lac:LBA1449"/>
<keyword evidence="2" id="KW-1185">Reference proteome</keyword>
<proteinExistence type="predicted"/>
<dbReference type="OrthoDB" id="122670at2"/>
<accession>Q5FJ51</accession>
<dbReference type="HOGENOM" id="CLU_162083_1_0_9"/>